<protein>
    <submittedName>
        <fullName evidence="1">1718_t:CDS:1</fullName>
    </submittedName>
</protein>
<dbReference type="Proteomes" id="UP000789366">
    <property type="component" value="Unassembled WGS sequence"/>
</dbReference>
<dbReference type="EMBL" id="CAJVPW010064468">
    <property type="protein sequence ID" value="CAG8785915.1"/>
    <property type="molecule type" value="Genomic_DNA"/>
</dbReference>
<reference evidence="1" key="1">
    <citation type="submission" date="2021-06" db="EMBL/GenBank/DDBJ databases">
        <authorList>
            <person name="Kallberg Y."/>
            <person name="Tangrot J."/>
            <person name="Rosling A."/>
        </authorList>
    </citation>
    <scope>NUCLEOTIDE SEQUENCE</scope>
    <source>
        <strain evidence="1">28 12/20/2015</strain>
    </source>
</reference>
<feature type="non-terminal residue" evidence="1">
    <location>
        <position position="130"/>
    </location>
</feature>
<evidence type="ECO:0000313" key="1">
    <source>
        <dbReference type="EMBL" id="CAG8785915.1"/>
    </source>
</evidence>
<feature type="non-terminal residue" evidence="1">
    <location>
        <position position="1"/>
    </location>
</feature>
<organism evidence="1 2">
    <name type="scientific">Cetraspora pellucida</name>
    <dbReference type="NCBI Taxonomy" id="1433469"/>
    <lineage>
        <taxon>Eukaryota</taxon>
        <taxon>Fungi</taxon>
        <taxon>Fungi incertae sedis</taxon>
        <taxon>Mucoromycota</taxon>
        <taxon>Glomeromycotina</taxon>
        <taxon>Glomeromycetes</taxon>
        <taxon>Diversisporales</taxon>
        <taxon>Gigasporaceae</taxon>
        <taxon>Cetraspora</taxon>
    </lineage>
</organism>
<comment type="caution">
    <text evidence="1">The sequence shown here is derived from an EMBL/GenBank/DDBJ whole genome shotgun (WGS) entry which is preliminary data.</text>
</comment>
<sequence length="130" mass="15380">ITQIIKEKEIRLDKYGHDYLILRSEEGEIFLTFESNIYQQVKENIPTGQISPLVNNLLKEYMKKKKREELIAGYKSATKKIWLVDYNYKPKKGKERELEIESYIKKIRPSVVVSNDAQNEYDEEIIVVPL</sequence>
<evidence type="ECO:0000313" key="2">
    <source>
        <dbReference type="Proteomes" id="UP000789366"/>
    </source>
</evidence>
<proteinExistence type="predicted"/>
<keyword evidence="2" id="KW-1185">Reference proteome</keyword>
<name>A0ACA9RBK1_9GLOM</name>
<gene>
    <name evidence="1" type="ORF">SPELUC_LOCUS16786</name>
</gene>
<accession>A0ACA9RBK1</accession>